<protein>
    <submittedName>
        <fullName evidence="2">Uncharacterized protein</fullName>
    </submittedName>
</protein>
<evidence type="ECO:0000313" key="2">
    <source>
        <dbReference type="EMBL" id="OMO98518.1"/>
    </source>
</evidence>
<feature type="compositionally biased region" description="Low complexity" evidence="1">
    <location>
        <begin position="1"/>
        <end position="18"/>
    </location>
</feature>
<dbReference type="Proteomes" id="UP000187203">
    <property type="component" value="Unassembled WGS sequence"/>
</dbReference>
<gene>
    <name evidence="2" type="ORF">COLO4_13856</name>
</gene>
<keyword evidence="3" id="KW-1185">Reference proteome</keyword>
<accession>A0A1R3JUM3</accession>
<reference evidence="3" key="1">
    <citation type="submission" date="2013-09" db="EMBL/GenBank/DDBJ databases">
        <title>Corchorus olitorius genome sequencing.</title>
        <authorList>
            <person name="Alam M."/>
            <person name="Haque M.S."/>
            <person name="Islam M.S."/>
            <person name="Emdad E.M."/>
            <person name="Islam M.M."/>
            <person name="Ahmed B."/>
            <person name="Halim A."/>
            <person name="Hossen Q.M.M."/>
            <person name="Hossain M.Z."/>
            <person name="Ahmed R."/>
            <person name="Khan M.M."/>
            <person name="Islam R."/>
            <person name="Rashid M.M."/>
            <person name="Khan S.A."/>
            <person name="Rahman M.S."/>
            <person name="Alam M."/>
            <person name="Yahiya A.S."/>
            <person name="Khan M.S."/>
            <person name="Azam M.S."/>
            <person name="Haque T."/>
            <person name="Lashkar M.Z.H."/>
            <person name="Akhand A.I."/>
            <person name="Morshed G."/>
            <person name="Roy S."/>
            <person name="Uddin K.S."/>
            <person name="Rabeya T."/>
            <person name="Hossain A.S."/>
            <person name="Chowdhury A."/>
            <person name="Snigdha A.R."/>
            <person name="Mortoza M.S."/>
            <person name="Matin S.A."/>
            <person name="Hoque S.M.E."/>
            <person name="Islam M.K."/>
            <person name="Roy D.K."/>
            <person name="Haider R."/>
            <person name="Moosa M.M."/>
            <person name="Elias S.M."/>
            <person name="Hasan A.M."/>
            <person name="Jahan S."/>
            <person name="Shafiuddin M."/>
            <person name="Mahmood N."/>
            <person name="Shommy N.S."/>
        </authorList>
    </citation>
    <scope>NUCLEOTIDE SEQUENCE [LARGE SCALE GENOMIC DNA]</scope>
    <source>
        <strain evidence="3">cv. O-4</strain>
    </source>
</reference>
<comment type="caution">
    <text evidence="2">The sequence shown here is derived from an EMBL/GenBank/DDBJ whole genome shotgun (WGS) entry which is preliminary data.</text>
</comment>
<name>A0A1R3JUM3_9ROSI</name>
<dbReference type="EMBL" id="AWUE01015332">
    <property type="protein sequence ID" value="OMO98518.1"/>
    <property type="molecule type" value="Genomic_DNA"/>
</dbReference>
<organism evidence="2 3">
    <name type="scientific">Corchorus olitorius</name>
    <dbReference type="NCBI Taxonomy" id="93759"/>
    <lineage>
        <taxon>Eukaryota</taxon>
        <taxon>Viridiplantae</taxon>
        <taxon>Streptophyta</taxon>
        <taxon>Embryophyta</taxon>
        <taxon>Tracheophyta</taxon>
        <taxon>Spermatophyta</taxon>
        <taxon>Magnoliopsida</taxon>
        <taxon>eudicotyledons</taxon>
        <taxon>Gunneridae</taxon>
        <taxon>Pentapetalae</taxon>
        <taxon>rosids</taxon>
        <taxon>malvids</taxon>
        <taxon>Malvales</taxon>
        <taxon>Malvaceae</taxon>
        <taxon>Grewioideae</taxon>
        <taxon>Apeibeae</taxon>
        <taxon>Corchorus</taxon>
    </lineage>
</organism>
<proteinExistence type="predicted"/>
<sequence length="50" mass="5329">MEPSIESSPPIAPALSTLPLPPPPTEAFNTDLTDFRISLHALYGHASQSI</sequence>
<evidence type="ECO:0000313" key="3">
    <source>
        <dbReference type="Proteomes" id="UP000187203"/>
    </source>
</evidence>
<feature type="region of interest" description="Disordered" evidence="1">
    <location>
        <begin position="1"/>
        <end position="21"/>
    </location>
</feature>
<evidence type="ECO:0000256" key="1">
    <source>
        <dbReference type="SAM" id="MobiDB-lite"/>
    </source>
</evidence>
<dbReference type="AlphaFoldDB" id="A0A1R3JUM3"/>